<proteinExistence type="predicted"/>
<evidence type="ECO:0000313" key="1">
    <source>
        <dbReference type="EMBL" id="KAG9699552.1"/>
    </source>
</evidence>
<dbReference type="AlphaFoldDB" id="A0A9P8EVY7"/>
<name>A0A9P8EVY7_AURME</name>
<comment type="caution">
    <text evidence="1">The sequence shown here is derived from an EMBL/GenBank/DDBJ whole genome shotgun (WGS) entry which is preliminary data.</text>
</comment>
<evidence type="ECO:0000313" key="2">
    <source>
        <dbReference type="Proteomes" id="UP000779574"/>
    </source>
</evidence>
<dbReference type="OrthoDB" id="3877113at2759"/>
<organism evidence="1 2">
    <name type="scientific">Aureobasidium melanogenum</name>
    <name type="common">Aureobasidium pullulans var. melanogenum</name>
    <dbReference type="NCBI Taxonomy" id="46634"/>
    <lineage>
        <taxon>Eukaryota</taxon>
        <taxon>Fungi</taxon>
        <taxon>Dikarya</taxon>
        <taxon>Ascomycota</taxon>
        <taxon>Pezizomycotina</taxon>
        <taxon>Dothideomycetes</taxon>
        <taxon>Dothideomycetidae</taxon>
        <taxon>Dothideales</taxon>
        <taxon>Saccotheciaceae</taxon>
        <taxon>Aureobasidium</taxon>
    </lineage>
</organism>
<reference evidence="1" key="1">
    <citation type="journal article" date="2021" name="J Fungi (Basel)">
        <title>Virulence traits and population genomics of the black yeast Aureobasidium melanogenum.</title>
        <authorList>
            <person name="Cernosa A."/>
            <person name="Sun X."/>
            <person name="Gostincar C."/>
            <person name="Fang C."/>
            <person name="Gunde-Cimerman N."/>
            <person name="Song Z."/>
        </authorList>
    </citation>
    <scope>NUCLEOTIDE SEQUENCE</scope>
    <source>
        <strain evidence="1">EXF-9911</strain>
    </source>
</reference>
<feature type="non-terminal residue" evidence="1">
    <location>
        <position position="173"/>
    </location>
</feature>
<gene>
    <name evidence="1" type="ORF">KCU76_g1405</name>
</gene>
<accession>A0A9P8EVY7</accession>
<dbReference type="Proteomes" id="UP000779574">
    <property type="component" value="Unassembled WGS sequence"/>
</dbReference>
<sequence>MASFFYSITRAFTILAINEFSPQNNEPEPKPNVNPNFPDFSTSEYTSLGRDFRFFPEVHNQSRPNFIPHPNAKSSTTYGRVPGRYYPTGTSEQLYTVGEHKRVEKVGHLKRQMTVGRWRAICNNEECLEDRADGYWEKVWQIDVDTNQITCSTKFMGRCNLCGRIFHEHVDGI</sequence>
<dbReference type="EMBL" id="JAHFXF010000031">
    <property type="protein sequence ID" value="KAG9699552.1"/>
    <property type="molecule type" value="Genomic_DNA"/>
</dbReference>
<protein>
    <submittedName>
        <fullName evidence="1">Uncharacterized protein</fullName>
    </submittedName>
</protein>
<reference evidence="1" key="2">
    <citation type="submission" date="2021-08" db="EMBL/GenBank/DDBJ databases">
        <authorList>
            <person name="Gostincar C."/>
            <person name="Sun X."/>
            <person name="Song Z."/>
            <person name="Gunde-Cimerman N."/>
        </authorList>
    </citation>
    <scope>NUCLEOTIDE SEQUENCE</scope>
    <source>
        <strain evidence="1">EXF-9911</strain>
    </source>
</reference>